<proteinExistence type="predicted"/>
<dbReference type="PANTHER" id="PTHR34821:SF2">
    <property type="entry name" value="INNER MEMBRANE PROTEIN YDCZ"/>
    <property type="match status" value="1"/>
</dbReference>
<gene>
    <name evidence="2" type="ORF">GCL57_10860</name>
</gene>
<keyword evidence="1" id="KW-0472">Membrane</keyword>
<keyword evidence="1" id="KW-0812">Transmembrane</keyword>
<dbReference type="InterPro" id="IPR006750">
    <property type="entry name" value="YdcZ"/>
</dbReference>
<evidence type="ECO:0000313" key="2">
    <source>
        <dbReference type="EMBL" id="KAB8029034.1"/>
    </source>
</evidence>
<comment type="caution">
    <text evidence="2">The sequence shown here is derived from an EMBL/GenBank/DDBJ whole genome shotgun (WGS) entry which is preliminary data.</text>
</comment>
<protein>
    <submittedName>
        <fullName evidence="2">EamA-like transporter family protein</fullName>
    </submittedName>
</protein>
<keyword evidence="3" id="KW-1185">Reference proteome</keyword>
<dbReference type="Proteomes" id="UP000442694">
    <property type="component" value="Unassembled WGS sequence"/>
</dbReference>
<feature type="transmembrane region" description="Helical" evidence="1">
    <location>
        <begin position="138"/>
        <end position="154"/>
    </location>
</feature>
<feature type="transmembrane region" description="Helical" evidence="1">
    <location>
        <begin position="102"/>
        <end position="126"/>
    </location>
</feature>
<dbReference type="Pfam" id="PF04657">
    <property type="entry name" value="DMT_YdcZ"/>
    <property type="match status" value="1"/>
</dbReference>
<dbReference type="GO" id="GO:0005886">
    <property type="term" value="C:plasma membrane"/>
    <property type="evidence" value="ECO:0007669"/>
    <property type="project" value="TreeGrafter"/>
</dbReference>
<feature type="transmembrane region" description="Helical" evidence="1">
    <location>
        <begin position="39"/>
        <end position="56"/>
    </location>
</feature>
<sequence length="155" mass="16927">MKKFSIDWFLALFAGLLLTLMINYNSLLAKHSTPVIDSWIAHGIGTIAAFVFVICFSKLILKKVNHMKQDNLKTPLWAYLAGISGAFTVVLAAMTINSPLGLAASLALMLVGQVLYGIISDIFGLFGSSKKRFSITDFYVIISVLSGSGVIIYFR</sequence>
<keyword evidence="1" id="KW-1133">Transmembrane helix</keyword>
<reference evidence="2 3" key="1">
    <citation type="submission" date="2019-10" db="EMBL/GenBank/DDBJ databases">
        <title>New genus of Silvanigrellaceae.</title>
        <authorList>
            <person name="Pitt A."/>
            <person name="Hahn M.W."/>
        </authorList>
    </citation>
    <scope>NUCLEOTIDE SEQUENCE [LARGE SCALE GENOMIC DNA]</scope>
    <source>
        <strain evidence="2 3">33A1-SZDP</strain>
    </source>
</reference>
<dbReference type="EMBL" id="WFLN01000008">
    <property type="protein sequence ID" value="KAB8029034.1"/>
    <property type="molecule type" value="Genomic_DNA"/>
</dbReference>
<accession>A0A833N5X5</accession>
<evidence type="ECO:0000256" key="1">
    <source>
        <dbReference type="SAM" id="Phobius"/>
    </source>
</evidence>
<name>A0A833N5X5_9BACT</name>
<dbReference type="AlphaFoldDB" id="A0A833N5X5"/>
<organism evidence="2 3">
    <name type="scientific">Fluviispira multicolorata</name>
    <dbReference type="NCBI Taxonomy" id="2654512"/>
    <lineage>
        <taxon>Bacteria</taxon>
        <taxon>Pseudomonadati</taxon>
        <taxon>Bdellovibrionota</taxon>
        <taxon>Oligoflexia</taxon>
        <taxon>Silvanigrellales</taxon>
        <taxon>Silvanigrellaceae</taxon>
        <taxon>Fluviispira</taxon>
    </lineage>
</organism>
<dbReference type="PANTHER" id="PTHR34821">
    <property type="entry name" value="INNER MEMBRANE PROTEIN YDCZ"/>
    <property type="match status" value="1"/>
</dbReference>
<dbReference type="RefSeq" id="WP_152213376.1">
    <property type="nucleotide sequence ID" value="NZ_WFLN01000008.1"/>
</dbReference>
<evidence type="ECO:0000313" key="3">
    <source>
        <dbReference type="Proteomes" id="UP000442694"/>
    </source>
</evidence>
<feature type="transmembrane region" description="Helical" evidence="1">
    <location>
        <begin position="76"/>
        <end position="96"/>
    </location>
</feature>